<feature type="disulfide bond" evidence="12">
    <location>
        <begin position="604"/>
        <end position="619"/>
    </location>
</feature>
<feature type="disulfide bond" evidence="12">
    <location>
        <begin position="688"/>
        <end position="703"/>
    </location>
</feature>
<dbReference type="InterPro" id="IPR001254">
    <property type="entry name" value="Trypsin_dom"/>
</dbReference>
<evidence type="ECO:0000259" key="17">
    <source>
        <dbReference type="PROSITE" id="PS50240"/>
    </source>
</evidence>
<dbReference type="CDD" id="cd00112">
    <property type="entry name" value="LDLa"/>
    <property type="match status" value="17"/>
</dbReference>
<dbReference type="PROSITE" id="PS50060">
    <property type="entry name" value="MAM_2"/>
    <property type="match status" value="2"/>
</dbReference>
<dbReference type="SMART" id="SM00063">
    <property type="entry name" value="FRI"/>
    <property type="match status" value="1"/>
</dbReference>
<feature type="domain" description="MAM" evidence="16">
    <location>
        <begin position="231"/>
        <end position="377"/>
    </location>
</feature>
<dbReference type="PROSITE" id="PS50240">
    <property type="entry name" value="TRYPSIN_DOM"/>
    <property type="match status" value="3"/>
</dbReference>
<dbReference type="Gene3D" id="2.60.120.290">
    <property type="entry name" value="Spermadhesin, CUB domain"/>
    <property type="match status" value="8"/>
</dbReference>
<dbReference type="InterPro" id="IPR000998">
    <property type="entry name" value="MAM_dom"/>
</dbReference>
<feature type="disulfide bond" evidence="12">
    <location>
        <begin position="830"/>
        <end position="842"/>
    </location>
</feature>
<dbReference type="InterPro" id="IPR000859">
    <property type="entry name" value="CUB_dom"/>
</dbReference>
<dbReference type="SUPFAM" id="SSF57424">
    <property type="entry name" value="LDL receptor-like module"/>
    <property type="match status" value="19"/>
</dbReference>
<name>A0A7M7SYN5_STRPU</name>
<evidence type="ECO:0000256" key="13">
    <source>
        <dbReference type="RuleBase" id="RU363034"/>
    </source>
</evidence>
<feature type="domain" description="FZ" evidence="15">
    <location>
        <begin position="867"/>
        <end position="981"/>
    </location>
</feature>
<feature type="disulfide bond" evidence="12">
    <location>
        <begin position="4514"/>
        <end position="4532"/>
    </location>
</feature>
<evidence type="ECO:0000256" key="4">
    <source>
        <dbReference type="ARBA" id="ARBA00022670"/>
    </source>
</evidence>
<evidence type="ECO:0000256" key="12">
    <source>
        <dbReference type="PROSITE-ProRule" id="PRU00124"/>
    </source>
</evidence>
<dbReference type="InterPro" id="IPR023415">
    <property type="entry name" value="LDLR_class-A_CS"/>
</dbReference>
<feature type="disulfide bond" evidence="12">
    <location>
        <begin position="2933"/>
        <end position="2948"/>
    </location>
</feature>
<dbReference type="PROSITE" id="PS01209">
    <property type="entry name" value="LDLRA_1"/>
    <property type="match status" value="2"/>
</dbReference>
<dbReference type="OrthoDB" id="5912168at2759"/>
<dbReference type="CDD" id="cd00041">
    <property type="entry name" value="CUB"/>
    <property type="match status" value="7"/>
</dbReference>
<dbReference type="KEGG" id="spu:105443652"/>
<dbReference type="Pfam" id="PF00057">
    <property type="entry name" value="Ldl_recept_a"/>
    <property type="match status" value="4"/>
</dbReference>
<dbReference type="Pfam" id="PF00089">
    <property type="entry name" value="Trypsin"/>
    <property type="match status" value="3"/>
</dbReference>
<protein>
    <submittedName>
        <fullName evidence="18">Uncharacterized protein</fullName>
    </submittedName>
</protein>
<dbReference type="GO" id="GO:0005576">
    <property type="term" value="C:extracellular region"/>
    <property type="evidence" value="ECO:0007669"/>
    <property type="project" value="UniProtKB-SubCell"/>
</dbReference>
<keyword evidence="10 12" id="KW-1015">Disulfide bond</keyword>
<dbReference type="SUPFAM" id="SSF50494">
    <property type="entry name" value="Trypsin-like serine proteases"/>
    <property type="match status" value="3"/>
</dbReference>
<comment type="subcellular location">
    <subcellularLocation>
        <location evidence="1">Cell membrane</location>
        <topology evidence="1">Single-pass type II membrane protein</topology>
    </subcellularLocation>
    <subcellularLocation>
        <location evidence="2">Secreted</location>
    </subcellularLocation>
</comment>
<dbReference type="InterPro" id="IPR020067">
    <property type="entry name" value="Frizzled_dom"/>
</dbReference>
<feature type="disulfide bond" evidence="12">
    <location>
        <begin position="4272"/>
        <end position="4290"/>
    </location>
</feature>
<feature type="disulfide bond" evidence="12">
    <location>
        <begin position="3829"/>
        <end position="3844"/>
    </location>
</feature>
<feature type="disulfide bond" evidence="12">
    <location>
        <begin position="837"/>
        <end position="855"/>
    </location>
</feature>
<dbReference type="InterPro" id="IPR036055">
    <property type="entry name" value="LDL_receptor-like_sf"/>
</dbReference>
<reference evidence="19" key="1">
    <citation type="submission" date="2015-02" db="EMBL/GenBank/DDBJ databases">
        <title>Genome sequencing for Strongylocentrotus purpuratus.</title>
        <authorList>
            <person name="Murali S."/>
            <person name="Liu Y."/>
            <person name="Vee V."/>
            <person name="English A."/>
            <person name="Wang M."/>
            <person name="Skinner E."/>
            <person name="Han Y."/>
            <person name="Muzny D.M."/>
            <person name="Worley K.C."/>
            <person name="Gibbs R.A."/>
        </authorList>
    </citation>
    <scope>NUCLEOTIDE SEQUENCE</scope>
</reference>
<sequence length="4945" mass="548974">MYYIRISRGDTGGPLQCEDDEGRMYLVGITSFGYGCGRPNYPGVYTRVFEYLDFIENGGPEEEEEGEEGPPPVQIPLGESQDIVANVIYTPEKIWYITTPDGDALDIFIRYLDLERVFDHLVMGFGKDSSDVSSIIADSDTFFAHFYHVRRQSVWFKYTSEAVQVVEGHGFSATIEAKSIQDASTCTNQTCGDSNICNDIASGYSCVCMEQSPLPPCNEIAERHIDVSPGVYCDFKDDFCGWEQVKEPQDDCDWYLYYGNSYIKASTCRTGAVNSAGLISPLLIRSGDGSDEPLCFTFSYWIDVSEGALKVSFIPQDTRTKQELWSRELDTGSEQWRFGQVDLTPEGSGWLVLEAILGESFYTGIAINQVRLSSCRTSEDGEYDIFLEPDSIFHLLSPNFPEPYPNLFDQTWLITAPEESGTRVVFDLLHIEPVFDLLVVGIGHDPSVSENIVRIISGYDSSLDSILLVSNLSWVSFETDYTSRDMGFVIALSTIEDFSEYFLCHASPYALPLTSKCNGLVECLDESDELMCGTPPANSSCFECASNYECVYDPSWVCDGAYDCFNGQDELNCTATPPATPPANSSCFECASNYECVYDPSWVCDGYYDCFNREDELNCTATPPANSSCFECASDFECVYDPSWVCDGDYDCFNGKDELNCTATPPANSSCFECASDYECVYDPSWVCDGIDDCDNREDELNCTGTTTNDTISVSAVNLTVGETWSISSPNYPHEYPNNAYYTWYITAPSNYSVIITFIAFNLESCCDHLSIGNGHTPGNLVVKTFSGQDIPASLRLYSSYSWMRFTSDGSVTHQGFQLQLTVIPRSLGCGNDSFTCINNNCVLNSLTCDGYNDCGDFSDEEYCPPCVPLENIGECGQLPYDRTYFSNQYSPNSPQAVLSYNFIIHSLQGCHPRAIDLACNLLFPECIHQGPTNRPCYSDCVNITAHCRELFEQHSNMSWPVNCKDFTDKGRTPNGYCQGATGDLFKTDICGTRPAYRQKFAEIVGGVDANEGEFPWMVHLKDNGFGFCGGTLISSEWVVTAAHCVSSGSHNTVDEVVFGNLNIESTSPYRLSITPSQIFIHPDYDSFTNDADIALIQLSTLVNYTDYIRPACLANSSQETTVYKQCIVSGWGNTQIDGYPDHLQKAVVGLISRITCGSLLGIESFTDNMICAGYERGDIDTCDGDSGGPLACEGPDGRWHLVGVTSWGYGCAEPGNPGVYARVSELLPFILGVVKNYAGSVPPTLGTTTASLTNDMISATPPANSSCFECASDYECVYDPSWVCDGIDDCDNREDELNCTGTTTASPTNDTISVSVVNLTVGETRSISSPNYPNEYPNNAYYTWYITAPSNYSVLITFIAFNLESGYDHLSIGNGHTPGNLVAKTFSGQDIPASLRLYSSNSWMRFTSDYSVTRQGFQLQLTVIAGSLDYHEHVSEGETIRIQSPNFPDFYPNNAYVHWVITKDHEELYFQITILRLSLNSYDYLTGRAGDQETNATTNVFSYGPYSRIYSSVDFLLREPSVVIEFSSDAYFTDMGFELEISVLNASDYFFCDGNQLHNWAVVCDFTIDCDDGTDEKGCERVLTQGESVNVSSTYHSGGGYILWKLTLADAPNLAFLIEPLYSYFYDGSHLVFGYGHDPNTNSSRTWNVTYRDGYYYSYQSGAHEKHLLNSSDMFIEYQYSTYAYDYFEFQITAVEARDYMYCDSEPTTEVSLRTAQCDGVADCMNSNDEYMCDPHEVSPGDILKLQSYGYTYHTAGQTSSVTWSLIATDNNYVLLRFAILAITPNDTLCVGEGNNPQNASSTITCISGFLSLGPWVYSEYELMDVYASVLAPPASNGLWVSFDTVSLDTGFEYGGSGFQIFASAVSEINDYRPCGNSSGLVFHVNLTCDGAAQCPQREDESQCPPRQINFTADSENSAVSVGTMYSTFIIPNLQITWTIHAESGVLVFVFEAYNLGSYLVGYTPEVDLLQVGEGILPGNDVLFSVSHDYFDSYQHYRFIQTTTSDGWIFFRTGDVSGSYFSLTIRNGNISDVFCDFEYGSFCSWSPTNISAGGYTGSWSITSGNQSYSEYAEVDHTLNTTAGHYLVMSSNHYYNNNPTSLQRTIVREDPLRVNECLSFWYIIAGSLNLNITYKTNGSKSESFLIWINEGLSKHEWTYAEINLFGLPSGTAILEGIIHNYYNQGFIAIDDILLGPCITNSTLVIEPDLPPERLVIRGSQVPYLHVRTYPGYHLKFELTNSSIILPPFTIVPGFVADEQAFFFPIYFGQINITYGGSQNFSSYELGSQFAVIHPIDDIYFEDHDSFAVVEISAILTGDSLICSHVPLVVRSDELCNGHYLCPFYDDEIQSACEPSQIFLAEAQRLSVTSPGYPLGYGNLLFFTYVLQTNTSGFRITPQDVFLGDGDTLSIGPGADPFFSIDPTFNLSSYHGGTSSSFVVASPTMWIRLVSSSYSTLRDRRFSIAVQSIDISDLVVCSDGTSYNSTARCNSIDDCNDGSDENKCKYSLTVRETHFLYSYGSHSRPYNRTWLFDINSSQSDAGNIAFFVYISDIYLSYGNVLRIGSGFVPSNDSEFLFANDDHPSNRARRLIQSSEMHVDFTSSFSYSHFNLAITPRSLEGLFVCNDGFHAVNQSSLCDLSVDCPDSSDETGCVHTLYLGDARVLLSPGYSYTHALWLFNSSAPALTNSMEVAFIITLNYGYLSYGNVLRIGAGLVPNNDSEVIGGSQQFPRGERILAASEMFIEFTSSSYYNYYYFQMEISLGYLTDPFQCKTGPWAVNGSAICDVIPDCRDGSDEASCIHELDNGEHLYLYSPNYPNSYYGNTSILWLFQANSSAGGNFSFVVTIDELHLDDYDTLKIGQGHDADGFTVVNFTGFTSLYNPYVTVVEGDKLFIEFMTDDYYDSGAFRIDIGLYLLDDLFFCSDGTSYNSTARCDSIDDCNDGSDENNCKYSLTVGETHFLYSYGSYSRPYIRTWLFNINSSQSDTGNIAFFVYISDIYLSYGNVLRIGSGFVPSNDSEFRFTNDDHPSNRARRLIQSSEMHVDFTSSYSYSHFNLAITPRSLEGLFVCNDGFHAVNQSSLCDLSVDCPDASDETGCVHTLYLGDTRVLLSPGYSNTHALWLFNSSAPALTNSMEVAFIITLNYGYLSYGNVLRIGAGLVPNNDSEVFSGSQQIPRGERILAASEMFIEFTSSSYYNYYYFQMEISLGYLTDPFQCKTGPWAVNGSAVCDVIPDCRDSSDEASCIHELDKGEHLHLYSPNYPNSYYGNTSILWLFQANSSAGGNFSFAVTIDELYLDYYDTLKIGQGHDADGFTVVNFTGFTSLYNPYFTVVEGDKLFIEFVADDYRYYDSGAFSIDIGLYLQDDLFVCSDGTFYTSTARCDSIDDCNDGSDENKCKYSLTVGETHSLRYYGSYGRPYNRTWLFNINSSQSDTGNIAFFVYISDIYVRYGNVLRIGSGFVPSNDSEFLFANDGYLSNGARRLIQASEMHMELTRSYSSSHFNLAITPRSLEGLFVCNDGFHAVNQSFRCDLSVDCLDSSDETGCVHTLYLGDTRVLISPGYRSYTRALWLFNSSAPALTNSMKVAFIITLNYGSLSYGDVLRIGAGLVPNNDSEVFSGSQQFPRGERILAASEMFIEFTSSSYYNYYYFQMEISLGYLTDSFQCKTGPLAVNGSAICDVILDCRDGSDEASCIHELDNGEHLYLYSPNYPNSYYGNTSILWLFQANSSAGGNFSFVVTIDELHLDSYDTLKIGQGHDADGFTVVNFSGFTSLDNPYFTVVEGDELFIEFVTDDYYNLGAFSIDIGLYLRDGKFICNAGSGKGLISINKVCDGKVDCIDGTDETNCSVILATDETVFLASYTYPSYVNYGNDYIYSSWIVSSADSANALIVQVEYIKLYFGDSLIIRNIGATTSRRETTWSFADDTTFTWSDIADKVFPEGELSVEFKSLYGGGFGLEILALPLEDIITCDAGDKIAPPGNRCDGTVDCTDLRDELDCPPIASFNLSLGENVTIQSRGYPVYLPITRPLIKTWTFSAVDGTRLRLDIIHLQMESVDHFTLGTGFDIHNASTILYELSYDVYKGIEGNSLLPIIPPGSEFWIAYFRTQGSFFHTSSFAFEVTAVQETEIQCPAGETTCGDIFFECLDSTMFCDGVNDCIHGTDEECECPSLWEVRCGPYRACVNRNNFCTSYHSCETDCTFACNNGRFIHQGFVCDGFNDCGDFTDERQDCECAAHQYDCGEKCIYKNSVCDSFVDCADGSDEKNCSCQSFQFECASGECVNFWQLGDGASQCSDGSDEITENSQYCPGNYFQCHNFGNCLARSDVCDDQQDCNDGSDEWFCSSDPPDEVVLNTGECFNLTSPSYPNGYSNRLNYIWTITGAVGDSGIRMKFDVFSLESGYDFLDIGVGTFDGHYLYRFTGTYSIENQGIAESSVSASKTLSDTFQEPESDGRKKRSVTSDFCSASTSYYDYGSFPYVIHLNSTKIWLQMTTDSSVVYEGFVLQLISTRFESESFECSDLSVIPADKKCDHISDCPSGDDEHECDNYDIELSSEAWKNLTYQLAYSDHTVDATWRITNTRGLSGYAVQVRMIQLGKMSSLVIGLGLDDSLTETRAVVLSPYSPLLELLFESEALWVHLHSYESTDAAFELELRPAHIVGGPLLCSEGRVNISSNAICDGEKQCIDGNDERNCNHPILPEECGLRPALDVHRVTHGSEVTILGEAPWQVALYANGFRFICGASIIANDWILTAAHCVEDFYRYSPFQIQAGTLTYDTAGQVHEVSEIFIHPLYNSYSLENDIALLKLSTPLNFTDAVQPVCLPPPGDYLPEVGSYITFTGWGSFGERGGPSPRNLQKARAPVIPNNICQRPLTNILRVFPSMFCTMYDTGYQSACTGDSGGPLVQEVNGRWTIYGITSWGLTCGEAYSPSGKTRVSSFIDFIYKTIRES</sequence>
<feature type="domain" description="CUB" evidence="14">
    <location>
        <begin position="4339"/>
        <end position="4462"/>
    </location>
</feature>
<dbReference type="Proteomes" id="UP000007110">
    <property type="component" value="Unassembled WGS sequence"/>
</dbReference>
<dbReference type="FunFam" id="2.40.10.10:FF:000003">
    <property type="entry name" value="Transmembrane serine protease 3"/>
    <property type="match status" value="1"/>
</dbReference>
<dbReference type="EnsemblMetazoa" id="XM_030985197">
    <property type="protein sequence ID" value="XP_030841057"/>
    <property type="gene ID" value="LOC105443652"/>
</dbReference>
<accession>A0A7M7SYN5</accession>
<evidence type="ECO:0000313" key="18">
    <source>
        <dbReference type="EnsemblMetazoa" id="XP_030841057"/>
    </source>
</evidence>
<dbReference type="InterPro" id="IPR018114">
    <property type="entry name" value="TRYPSIN_HIS"/>
</dbReference>
<dbReference type="SMART" id="SM00137">
    <property type="entry name" value="MAM"/>
    <property type="match status" value="1"/>
</dbReference>
<evidence type="ECO:0000256" key="2">
    <source>
        <dbReference type="ARBA" id="ARBA00004613"/>
    </source>
</evidence>
<reference evidence="18" key="2">
    <citation type="submission" date="2021-01" db="UniProtKB">
        <authorList>
            <consortium name="EnsemblMetazoa"/>
        </authorList>
    </citation>
    <scope>IDENTIFICATION</scope>
</reference>
<feature type="disulfide bond" evidence="12">
    <location>
        <begin position="4248"/>
        <end position="4263"/>
    </location>
</feature>
<keyword evidence="8" id="KW-0735">Signal-anchor</keyword>
<feature type="disulfide bond" evidence="12">
    <location>
        <begin position="4526"/>
        <end position="4541"/>
    </location>
</feature>
<feature type="domain" description="Peptidase S1" evidence="17">
    <location>
        <begin position="4709"/>
        <end position="4943"/>
    </location>
</feature>
<dbReference type="CDD" id="cd00190">
    <property type="entry name" value="Tryp_SPc"/>
    <property type="match status" value="2"/>
</dbReference>
<dbReference type="SUPFAM" id="SSF63501">
    <property type="entry name" value="Frizzled cysteine-rich domain"/>
    <property type="match status" value="1"/>
</dbReference>
<dbReference type="PANTHER" id="PTHR24252:SF7">
    <property type="entry name" value="HYALIN"/>
    <property type="match status" value="1"/>
</dbReference>
<feature type="disulfide bond" evidence="12">
    <location>
        <begin position="3368"/>
        <end position="3386"/>
    </location>
</feature>
<keyword evidence="6 13" id="KW-0378">Hydrolase</keyword>
<feature type="domain" description="Peptidase S1" evidence="17">
    <location>
        <begin position="1"/>
        <end position="57"/>
    </location>
</feature>
<evidence type="ECO:0000256" key="1">
    <source>
        <dbReference type="ARBA" id="ARBA00004401"/>
    </source>
</evidence>
<dbReference type="CDD" id="cd06263">
    <property type="entry name" value="MAM"/>
    <property type="match status" value="1"/>
</dbReference>
<feature type="disulfide bond" evidence="12">
    <location>
        <begin position="3380"/>
        <end position="3395"/>
    </location>
</feature>
<dbReference type="GO" id="GO:0005886">
    <property type="term" value="C:plasma membrane"/>
    <property type="evidence" value="ECO:0007669"/>
    <property type="project" value="UniProtKB-SubCell"/>
</dbReference>
<keyword evidence="3" id="KW-0964">Secreted</keyword>
<dbReference type="InterPro" id="IPR043504">
    <property type="entry name" value="Peptidase_S1_PA_chymotrypsin"/>
</dbReference>
<feature type="disulfide bond" evidence="12">
    <location>
        <begin position="1285"/>
        <end position="1300"/>
    </location>
</feature>
<keyword evidence="19" id="KW-1185">Reference proteome</keyword>
<dbReference type="InterPro" id="IPR002172">
    <property type="entry name" value="LDrepeatLR_classA_rpt"/>
</dbReference>
<evidence type="ECO:0000259" key="15">
    <source>
        <dbReference type="PROSITE" id="PS50038"/>
    </source>
</evidence>
<feature type="disulfide bond" evidence="12">
    <location>
        <begin position="2921"/>
        <end position="2939"/>
    </location>
</feature>
<feature type="disulfide bond" evidence="12">
    <location>
        <begin position="558"/>
        <end position="573"/>
    </location>
</feature>
<evidence type="ECO:0000256" key="7">
    <source>
        <dbReference type="ARBA" id="ARBA00022825"/>
    </source>
</evidence>
<dbReference type="Gene3D" id="2.60.120.200">
    <property type="match status" value="2"/>
</dbReference>
<feature type="domain" description="CUB" evidence="14">
    <location>
        <begin position="703"/>
        <end position="824"/>
    </location>
</feature>
<dbReference type="InterPro" id="IPR036790">
    <property type="entry name" value="Frizzled_dom_sf"/>
</dbReference>
<dbReference type="Gene3D" id="4.10.400.10">
    <property type="entry name" value="Low-density Lipoprotein Receptor"/>
    <property type="match status" value="21"/>
</dbReference>
<keyword evidence="7 13" id="KW-0720">Serine protease</keyword>
<dbReference type="InterPro" id="IPR033116">
    <property type="entry name" value="TRYPSIN_SER"/>
</dbReference>
<keyword evidence="8" id="KW-0812">Transmembrane</keyword>
<feature type="disulfide bond" evidence="11">
    <location>
        <begin position="937"/>
        <end position="978"/>
    </location>
</feature>
<evidence type="ECO:0000256" key="8">
    <source>
        <dbReference type="ARBA" id="ARBA00022968"/>
    </source>
</evidence>
<dbReference type="RefSeq" id="XP_030841057.1">
    <property type="nucleotide sequence ID" value="XM_030985197.1"/>
</dbReference>
<feature type="domain" description="CUB" evidence="14">
    <location>
        <begin position="2798"/>
        <end position="2913"/>
    </location>
</feature>
<evidence type="ECO:0000259" key="16">
    <source>
        <dbReference type="PROSITE" id="PS50060"/>
    </source>
</evidence>
<feature type="domain" description="CUB" evidence="14">
    <location>
        <begin position="1300"/>
        <end position="1425"/>
    </location>
</feature>
<feature type="domain" description="MAM" evidence="16">
    <location>
        <begin position="2034"/>
        <end position="2199"/>
    </location>
</feature>
<keyword evidence="5" id="KW-0732">Signal</keyword>
<dbReference type="InterPro" id="IPR013320">
    <property type="entry name" value="ConA-like_dom_sf"/>
</dbReference>
<evidence type="ECO:0000256" key="11">
    <source>
        <dbReference type="PROSITE-ProRule" id="PRU00090"/>
    </source>
</evidence>
<dbReference type="PRINTS" id="PR00261">
    <property type="entry name" value="LDLRECEPTOR"/>
</dbReference>
<keyword evidence="4 13" id="KW-0645">Protease</keyword>
<keyword evidence="9" id="KW-0865">Zymogen</keyword>
<feature type="disulfide bond" evidence="12">
    <location>
        <begin position="646"/>
        <end position="661"/>
    </location>
</feature>
<feature type="disulfide bond" evidence="12">
    <location>
        <begin position="4200"/>
        <end position="4218"/>
    </location>
</feature>
<feature type="domain" description="CUB" evidence="14">
    <location>
        <begin position="3691"/>
        <end position="3806"/>
    </location>
</feature>
<dbReference type="Pfam" id="PF00431">
    <property type="entry name" value="CUB"/>
    <property type="match status" value="7"/>
</dbReference>
<evidence type="ECO:0000256" key="3">
    <source>
        <dbReference type="ARBA" id="ARBA00022525"/>
    </source>
</evidence>
<dbReference type="Gene3D" id="2.40.10.10">
    <property type="entry name" value="Trypsin-like serine proteases"/>
    <property type="match status" value="3"/>
</dbReference>
<dbReference type="FunFam" id="2.40.10.10:FF:000146">
    <property type="entry name" value="Serine protease 53"/>
    <property type="match status" value="1"/>
</dbReference>
<dbReference type="SMART" id="SM00042">
    <property type="entry name" value="CUB"/>
    <property type="match status" value="8"/>
</dbReference>
<feature type="disulfide bond" evidence="12">
    <location>
        <begin position="4265"/>
        <end position="4277"/>
    </location>
</feature>
<dbReference type="InterPro" id="IPR035914">
    <property type="entry name" value="Sperma_CUB_dom_sf"/>
</dbReference>
<dbReference type="InParanoid" id="A0A7M7SYN5"/>
<evidence type="ECO:0000259" key="14">
    <source>
        <dbReference type="PROSITE" id="PS01180"/>
    </source>
</evidence>
<dbReference type="FunFam" id="2.60.120.290:FF:000056">
    <property type="entry name" value="C-type LECtin"/>
    <property type="match status" value="2"/>
</dbReference>
<dbReference type="PROSITE" id="PS50068">
    <property type="entry name" value="LDLRA_2"/>
    <property type="match status" value="15"/>
</dbReference>
<comment type="caution">
    <text evidence="12">Lacks conserved residue(s) required for the propagation of feature annotation.</text>
</comment>
<dbReference type="PROSITE" id="PS01180">
    <property type="entry name" value="CUB"/>
    <property type="match status" value="6"/>
</dbReference>
<dbReference type="SMART" id="SM00020">
    <property type="entry name" value="Tryp_SPc"/>
    <property type="match status" value="2"/>
</dbReference>
<feature type="disulfide bond" evidence="12">
    <location>
        <begin position="4324"/>
        <end position="4339"/>
    </location>
</feature>
<dbReference type="CDD" id="cd07066">
    <property type="entry name" value="CRD_FZ"/>
    <property type="match status" value="1"/>
</dbReference>
<proteinExistence type="predicted"/>
<dbReference type="GeneID" id="105443652"/>
<evidence type="ECO:0000256" key="10">
    <source>
        <dbReference type="ARBA" id="ARBA00023157"/>
    </source>
</evidence>
<dbReference type="SMART" id="SM00192">
    <property type="entry name" value="LDLa"/>
    <property type="match status" value="27"/>
</dbReference>
<dbReference type="PANTHER" id="PTHR24252">
    <property type="entry name" value="ACROSIN-RELATED"/>
    <property type="match status" value="1"/>
</dbReference>
<dbReference type="Gene3D" id="1.10.2000.10">
    <property type="entry name" value="Frizzled cysteine-rich domain"/>
    <property type="match status" value="1"/>
</dbReference>
<organism evidence="18 19">
    <name type="scientific">Strongylocentrotus purpuratus</name>
    <name type="common">Purple sea urchin</name>
    <dbReference type="NCBI Taxonomy" id="7668"/>
    <lineage>
        <taxon>Eukaryota</taxon>
        <taxon>Metazoa</taxon>
        <taxon>Echinodermata</taxon>
        <taxon>Eleutherozoa</taxon>
        <taxon>Echinozoa</taxon>
        <taxon>Echinoidea</taxon>
        <taxon>Euechinoidea</taxon>
        <taxon>Echinacea</taxon>
        <taxon>Camarodonta</taxon>
        <taxon>Echinidea</taxon>
        <taxon>Strongylocentrotidae</taxon>
        <taxon>Strongylocentrotus</taxon>
    </lineage>
</organism>
<dbReference type="SUPFAM" id="SSF49854">
    <property type="entry name" value="Spermadhesin, CUB domain"/>
    <property type="match status" value="9"/>
</dbReference>
<feature type="domain" description="CUB" evidence="14">
    <location>
        <begin position="375"/>
        <end position="495"/>
    </location>
</feature>
<evidence type="ECO:0000313" key="19">
    <source>
        <dbReference type="Proteomes" id="UP000007110"/>
    </source>
</evidence>
<feature type="disulfide bond" evidence="12">
    <location>
        <begin position="849"/>
        <end position="864"/>
    </location>
</feature>
<dbReference type="PROSITE" id="PS50038">
    <property type="entry name" value="FZ"/>
    <property type="match status" value="1"/>
</dbReference>
<feature type="domain" description="Peptidase S1" evidence="17">
    <location>
        <begin position="1004"/>
        <end position="1236"/>
    </location>
</feature>
<evidence type="ECO:0000256" key="6">
    <source>
        <dbReference type="ARBA" id="ARBA00022801"/>
    </source>
</evidence>
<dbReference type="GO" id="GO:0006508">
    <property type="term" value="P:proteolysis"/>
    <property type="evidence" value="ECO:0007669"/>
    <property type="project" value="UniProtKB-KW"/>
</dbReference>
<dbReference type="InterPro" id="IPR009003">
    <property type="entry name" value="Peptidase_S1_PA"/>
</dbReference>
<dbReference type="PROSITE" id="PS00135">
    <property type="entry name" value="TRYPSIN_SER"/>
    <property type="match status" value="2"/>
</dbReference>
<evidence type="ECO:0000256" key="9">
    <source>
        <dbReference type="ARBA" id="ARBA00023145"/>
    </source>
</evidence>
<evidence type="ECO:0000256" key="5">
    <source>
        <dbReference type="ARBA" id="ARBA00022729"/>
    </source>
</evidence>
<dbReference type="GO" id="GO:0004252">
    <property type="term" value="F:serine-type endopeptidase activity"/>
    <property type="evidence" value="ECO:0007669"/>
    <property type="project" value="InterPro"/>
</dbReference>
<dbReference type="SUPFAM" id="SSF49899">
    <property type="entry name" value="Concanavalin A-like lectins/glucanases"/>
    <property type="match status" value="2"/>
</dbReference>
<dbReference type="PROSITE" id="PS00134">
    <property type="entry name" value="TRYPSIN_HIS"/>
    <property type="match status" value="2"/>
</dbReference>